<dbReference type="Proteomes" id="UP001138500">
    <property type="component" value="Unassembled WGS sequence"/>
</dbReference>
<feature type="compositionally biased region" description="Pro residues" evidence="1">
    <location>
        <begin position="8"/>
        <end position="18"/>
    </location>
</feature>
<keyword evidence="3" id="KW-1185">Reference proteome</keyword>
<sequence length="148" mass="15782">PNHETHAPRPPRPPPPAAAVPAPSSTADPPLEWLVLTVTHDGTDPDKIFDLGCPDLTSSPSSSEDDFVEPPINVAEEGAPWLVLAVPAQQVSGREGKRWLLGMPERVPIVQGFGVEVKGKALRLWVEACARGMAGWEVVGEGGMEVRV</sequence>
<dbReference type="EMBL" id="RIBY02001929">
    <property type="protein sequence ID" value="KAH9827005.1"/>
    <property type="molecule type" value="Genomic_DNA"/>
</dbReference>
<feature type="region of interest" description="Disordered" evidence="1">
    <location>
        <begin position="1"/>
        <end position="29"/>
    </location>
</feature>
<dbReference type="OrthoDB" id="10543965at2759"/>
<feature type="compositionally biased region" description="Low complexity" evidence="1">
    <location>
        <begin position="19"/>
        <end position="29"/>
    </location>
</feature>
<reference evidence="2 3" key="1">
    <citation type="journal article" date="2018" name="IMA Fungus">
        <title>IMA Genome-F 10: Nine draft genome sequences of Claviceps purpurea s.lat., including C. arundinis, C. humidiphila, and C. cf. spartinae, pseudomolecules for the pitch canker pathogen Fusarium circinatum, draft genome of Davidsoniella eucalypti, Grosmannia galeiformis, Quambalaria eucalypti, and Teratosphaeria destructans.</title>
        <authorList>
            <person name="Wingfield B.D."/>
            <person name="Liu M."/>
            <person name="Nguyen H.D."/>
            <person name="Lane F.A."/>
            <person name="Morgan S.W."/>
            <person name="De Vos L."/>
            <person name="Wilken P.M."/>
            <person name="Duong T.A."/>
            <person name="Aylward J."/>
            <person name="Coetzee M.P."/>
            <person name="Dadej K."/>
            <person name="De Beer Z.W."/>
            <person name="Findlay W."/>
            <person name="Havenga M."/>
            <person name="Kolarik M."/>
            <person name="Menzies J.G."/>
            <person name="Naidoo K."/>
            <person name="Pochopski O."/>
            <person name="Shoukouhi P."/>
            <person name="Santana Q.C."/>
            <person name="Seifert K.A."/>
            <person name="Soal N."/>
            <person name="Steenkamp E.T."/>
            <person name="Tatham C.T."/>
            <person name="van der Nest M.A."/>
            <person name="Wingfield M.J."/>
        </authorList>
    </citation>
    <scope>NUCLEOTIDE SEQUENCE [LARGE SCALE GENOMIC DNA]</scope>
    <source>
        <strain evidence="2">CMW44962</strain>
    </source>
</reference>
<evidence type="ECO:0000313" key="2">
    <source>
        <dbReference type="EMBL" id="KAH9827005.1"/>
    </source>
</evidence>
<accession>A0A9W7W239</accession>
<reference evidence="2 3" key="2">
    <citation type="journal article" date="2021" name="Curr. Genet.">
        <title>Genetic response to nitrogen starvation in the aggressive Eucalyptus foliar pathogen Teratosphaeria destructans.</title>
        <authorList>
            <person name="Havenga M."/>
            <person name="Wingfield B.D."/>
            <person name="Wingfield M.J."/>
            <person name="Dreyer L.L."/>
            <person name="Roets F."/>
            <person name="Aylward J."/>
        </authorList>
    </citation>
    <scope>NUCLEOTIDE SEQUENCE [LARGE SCALE GENOMIC DNA]</scope>
    <source>
        <strain evidence="2">CMW44962</strain>
    </source>
</reference>
<proteinExistence type="predicted"/>
<evidence type="ECO:0000313" key="3">
    <source>
        <dbReference type="Proteomes" id="UP001138500"/>
    </source>
</evidence>
<organism evidence="2 3">
    <name type="scientific">Teratosphaeria destructans</name>
    <dbReference type="NCBI Taxonomy" id="418781"/>
    <lineage>
        <taxon>Eukaryota</taxon>
        <taxon>Fungi</taxon>
        <taxon>Dikarya</taxon>
        <taxon>Ascomycota</taxon>
        <taxon>Pezizomycotina</taxon>
        <taxon>Dothideomycetes</taxon>
        <taxon>Dothideomycetidae</taxon>
        <taxon>Mycosphaerellales</taxon>
        <taxon>Teratosphaeriaceae</taxon>
        <taxon>Teratosphaeria</taxon>
    </lineage>
</organism>
<feature type="non-terminal residue" evidence="2">
    <location>
        <position position="1"/>
    </location>
</feature>
<comment type="caution">
    <text evidence="2">The sequence shown here is derived from an EMBL/GenBank/DDBJ whole genome shotgun (WGS) entry which is preliminary data.</text>
</comment>
<gene>
    <name evidence="2" type="ORF">Tdes44962_MAKER09885</name>
</gene>
<protein>
    <submittedName>
        <fullName evidence="2">Uncharacterized protein</fullName>
    </submittedName>
</protein>
<name>A0A9W7W239_9PEZI</name>
<dbReference type="AlphaFoldDB" id="A0A9W7W239"/>
<evidence type="ECO:0000256" key="1">
    <source>
        <dbReference type="SAM" id="MobiDB-lite"/>
    </source>
</evidence>